<dbReference type="EMBL" id="KY774314">
    <property type="protein sequence ID" value="ART31825.1"/>
    <property type="molecule type" value="Genomic_DNA"/>
</dbReference>
<reference evidence="2" key="1">
    <citation type="submission" date="2017-03" db="EMBL/GenBank/DDBJ databases">
        <title>The mitochondrial genome of the carnivorous plant Utricularia reniformis (Lentibulariaceae): structure, comparative analysis and evolutionary landmarks.</title>
        <authorList>
            <person name="Silva S.R."/>
            <person name="Alvarenga D.O."/>
            <person name="Michael T.P."/>
            <person name="Miranda V.F.O."/>
            <person name="Varani A.M."/>
        </authorList>
    </citation>
    <scope>NUCLEOTIDE SEQUENCE</scope>
</reference>
<keyword evidence="1" id="KW-0812">Transmembrane</keyword>
<geneLocation type="mitochondrion" evidence="2"/>
<protein>
    <submittedName>
        <fullName evidence="2">Uncharacterized protein</fullName>
    </submittedName>
</protein>
<feature type="transmembrane region" description="Helical" evidence="1">
    <location>
        <begin position="79"/>
        <end position="103"/>
    </location>
</feature>
<keyword evidence="1" id="KW-1133">Transmembrane helix</keyword>
<gene>
    <name evidence="2" type="ORF">AEK19_MT1641</name>
</gene>
<evidence type="ECO:0000256" key="1">
    <source>
        <dbReference type="SAM" id="Phobius"/>
    </source>
</evidence>
<sequence length="122" mass="14377">MLLWLVQYEWQALVNPVRRFRSFHSISHSRSHLFYSANPLLHPALPGHRSYPIFQLSSNLCRHLSHWLLKVLADERHPLHAPLLCLSHLFTALLLWVFFLALLSHDAISRQLRKILDCHTIM</sequence>
<accession>A0A1Y0B312</accession>
<organism evidence="2">
    <name type="scientific">Utricularia reniformis</name>
    <dbReference type="NCBI Taxonomy" id="192314"/>
    <lineage>
        <taxon>Eukaryota</taxon>
        <taxon>Viridiplantae</taxon>
        <taxon>Streptophyta</taxon>
        <taxon>Embryophyta</taxon>
        <taxon>Tracheophyta</taxon>
        <taxon>Spermatophyta</taxon>
        <taxon>Magnoliopsida</taxon>
        <taxon>eudicotyledons</taxon>
        <taxon>Gunneridae</taxon>
        <taxon>Pentapetalae</taxon>
        <taxon>asterids</taxon>
        <taxon>lamiids</taxon>
        <taxon>Lamiales</taxon>
        <taxon>Lentibulariaceae</taxon>
        <taxon>Utricularia</taxon>
    </lineage>
</organism>
<keyword evidence="2" id="KW-0496">Mitochondrion</keyword>
<proteinExistence type="predicted"/>
<dbReference type="AlphaFoldDB" id="A0A1Y0B312"/>
<keyword evidence="1" id="KW-0472">Membrane</keyword>
<name>A0A1Y0B312_9LAMI</name>
<evidence type="ECO:0000313" key="2">
    <source>
        <dbReference type="EMBL" id="ART31825.1"/>
    </source>
</evidence>